<accession>A0A0A9AR91</accession>
<proteinExistence type="predicted"/>
<name>A0A0A9AR91_ARUDO</name>
<reference evidence="1" key="1">
    <citation type="submission" date="2014-09" db="EMBL/GenBank/DDBJ databases">
        <authorList>
            <person name="Magalhaes I.L.F."/>
            <person name="Oliveira U."/>
            <person name="Santos F.R."/>
            <person name="Vidigal T.H.D.A."/>
            <person name="Brescovit A.D."/>
            <person name="Santos A.J."/>
        </authorList>
    </citation>
    <scope>NUCLEOTIDE SEQUENCE</scope>
    <source>
        <tissue evidence="1">Shoot tissue taken approximately 20 cm above the soil surface</tissue>
    </source>
</reference>
<organism evidence="1">
    <name type="scientific">Arundo donax</name>
    <name type="common">Giant reed</name>
    <name type="synonym">Donax arundinaceus</name>
    <dbReference type="NCBI Taxonomy" id="35708"/>
    <lineage>
        <taxon>Eukaryota</taxon>
        <taxon>Viridiplantae</taxon>
        <taxon>Streptophyta</taxon>
        <taxon>Embryophyta</taxon>
        <taxon>Tracheophyta</taxon>
        <taxon>Spermatophyta</taxon>
        <taxon>Magnoliopsida</taxon>
        <taxon>Liliopsida</taxon>
        <taxon>Poales</taxon>
        <taxon>Poaceae</taxon>
        <taxon>PACMAD clade</taxon>
        <taxon>Arundinoideae</taxon>
        <taxon>Arundineae</taxon>
        <taxon>Arundo</taxon>
    </lineage>
</organism>
<protein>
    <submittedName>
        <fullName evidence="1">Uncharacterized protein</fullName>
    </submittedName>
</protein>
<sequence>MAAGAGVAIYR</sequence>
<reference evidence="1" key="2">
    <citation type="journal article" date="2015" name="Data Brief">
        <title>Shoot transcriptome of the giant reed, Arundo donax.</title>
        <authorList>
            <person name="Barrero R.A."/>
            <person name="Guerrero F.D."/>
            <person name="Moolhuijzen P."/>
            <person name="Goolsby J.A."/>
            <person name="Tidwell J."/>
            <person name="Bellgard S.E."/>
            <person name="Bellgard M.I."/>
        </authorList>
    </citation>
    <scope>NUCLEOTIDE SEQUENCE</scope>
    <source>
        <tissue evidence="1">Shoot tissue taken approximately 20 cm above the soil surface</tissue>
    </source>
</reference>
<dbReference type="EMBL" id="GBRH01245497">
    <property type="protein sequence ID" value="JAD52398.1"/>
    <property type="molecule type" value="Transcribed_RNA"/>
</dbReference>
<evidence type="ECO:0000313" key="1">
    <source>
        <dbReference type="EMBL" id="JAD52398.1"/>
    </source>
</evidence>